<dbReference type="OMA" id="KCELLRH"/>
<dbReference type="SUPFAM" id="SSF64268">
    <property type="entry name" value="PX domain"/>
    <property type="match status" value="1"/>
</dbReference>
<proteinExistence type="predicted"/>
<feature type="compositionally biased region" description="Basic and acidic residues" evidence="1">
    <location>
        <begin position="31"/>
        <end position="57"/>
    </location>
</feature>
<dbReference type="AlphaFoldDB" id="A0A078B4K0"/>
<dbReference type="OrthoDB" id="422186at2759"/>
<dbReference type="EMBL" id="CCKQ01016554">
    <property type="protein sequence ID" value="CDW88423.1"/>
    <property type="molecule type" value="Genomic_DNA"/>
</dbReference>
<dbReference type="GO" id="GO:0035091">
    <property type="term" value="F:phosphatidylinositol binding"/>
    <property type="evidence" value="ECO:0007669"/>
    <property type="project" value="InterPro"/>
</dbReference>
<name>A0A078B4K0_STYLE</name>
<reference evidence="3 4" key="1">
    <citation type="submission" date="2014-06" db="EMBL/GenBank/DDBJ databases">
        <authorList>
            <person name="Swart Estienne"/>
        </authorList>
    </citation>
    <scope>NUCLEOTIDE SEQUENCE [LARGE SCALE GENOMIC DNA]</scope>
    <source>
        <strain evidence="3 4">130c</strain>
    </source>
</reference>
<dbReference type="PROSITE" id="PS50195">
    <property type="entry name" value="PX"/>
    <property type="match status" value="1"/>
</dbReference>
<feature type="region of interest" description="Disordered" evidence="1">
    <location>
        <begin position="1"/>
        <end position="57"/>
    </location>
</feature>
<dbReference type="InterPro" id="IPR001683">
    <property type="entry name" value="PX_dom"/>
</dbReference>
<feature type="compositionally biased region" description="Acidic residues" evidence="1">
    <location>
        <begin position="17"/>
        <end position="30"/>
    </location>
</feature>
<dbReference type="SMART" id="SM00312">
    <property type="entry name" value="PX"/>
    <property type="match status" value="1"/>
</dbReference>
<feature type="domain" description="PX" evidence="2">
    <location>
        <begin position="186"/>
        <end position="295"/>
    </location>
</feature>
<dbReference type="Pfam" id="PF00787">
    <property type="entry name" value="PX"/>
    <property type="match status" value="1"/>
</dbReference>
<evidence type="ECO:0000313" key="3">
    <source>
        <dbReference type="EMBL" id="CDW88423.1"/>
    </source>
</evidence>
<organism evidence="3 4">
    <name type="scientific">Stylonychia lemnae</name>
    <name type="common">Ciliate</name>
    <dbReference type="NCBI Taxonomy" id="5949"/>
    <lineage>
        <taxon>Eukaryota</taxon>
        <taxon>Sar</taxon>
        <taxon>Alveolata</taxon>
        <taxon>Ciliophora</taxon>
        <taxon>Intramacronucleata</taxon>
        <taxon>Spirotrichea</taxon>
        <taxon>Stichotrichia</taxon>
        <taxon>Sporadotrichida</taxon>
        <taxon>Oxytrichidae</taxon>
        <taxon>Stylonychinae</taxon>
        <taxon>Stylonychia</taxon>
    </lineage>
</organism>
<dbReference type="InParanoid" id="A0A078B4K0"/>
<keyword evidence="4" id="KW-1185">Reference proteome</keyword>
<dbReference type="CDD" id="cd06093">
    <property type="entry name" value="PX_domain"/>
    <property type="match status" value="1"/>
</dbReference>
<accession>A0A078B4K0</accession>
<feature type="compositionally biased region" description="Basic and acidic residues" evidence="1">
    <location>
        <begin position="1"/>
        <end position="11"/>
    </location>
</feature>
<dbReference type="Proteomes" id="UP000039865">
    <property type="component" value="Unassembled WGS sequence"/>
</dbReference>
<dbReference type="InterPro" id="IPR036871">
    <property type="entry name" value="PX_dom_sf"/>
</dbReference>
<evidence type="ECO:0000313" key="4">
    <source>
        <dbReference type="Proteomes" id="UP000039865"/>
    </source>
</evidence>
<protein>
    <submittedName>
        <fullName evidence="3">Px domain containing protein</fullName>
    </submittedName>
</protein>
<evidence type="ECO:0000259" key="2">
    <source>
        <dbReference type="PROSITE" id="PS50195"/>
    </source>
</evidence>
<gene>
    <name evidence="3" type="primary">Contig4882.g5218</name>
    <name evidence="3" type="ORF">STYLEM_17544</name>
</gene>
<evidence type="ECO:0000256" key="1">
    <source>
        <dbReference type="SAM" id="MobiDB-lite"/>
    </source>
</evidence>
<sequence length="561" mass="66787">MDRKSISKDNQEPTAGQEEEEEWEEWEETPDYIRSEDYNKQEEIKKNNPDENEREEKQKFIDSEILAKGYEPQEFFFYLRNFKSKIGIMQNHSFLDDGQDLDNWQLGELKLAIQEFLDFQLAQELQNQEEENKENPSRLLFGQGLKQNQMEQIMPFLNRYQPGPYLEVTQLKQTILNRNSRKIFIKLTHAKVKQQTEFLFIKSNQLSFNILTIPMKWDVERNESDIYQLRRLLQYQFPHLLIPPLPQRQEYKFTQKSVKKRCKYIERFINSVCRSEQLCTYQILVEFLMIKHNNPKTFQEKIKKEEETLLKQRQPLKPEASELSSLYNKLATKLQPMAASFNLPQFIESFETILQNLLKLSVDIKTKSDVLCQSFLKLQEVLVKISQNHGDSVVCQLEIFANLSKAFGTEGFILSQQGEIIQDALKYVKYNLEYIPELKELQQKAEYAKYKFERSEKNFANKRQKVVAQLGKDNKNQVSEQLVDSLLPVEMKDLERQTQFMNFFKNQVFQEVKRMQFEMEYEGMKNNFRDMIKKVTAGLNQRNIQWSSIINALEKVKFENL</sequence>
<dbReference type="Gene3D" id="3.30.1520.10">
    <property type="entry name" value="Phox-like domain"/>
    <property type="match status" value="1"/>
</dbReference>